<organism evidence="3 4">
    <name type="scientific">Anaerotruncus colihominis</name>
    <dbReference type="NCBI Taxonomy" id="169435"/>
    <lineage>
        <taxon>Bacteria</taxon>
        <taxon>Bacillati</taxon>
        <taxon>Bacillota</taxon>
        <taxon>Clostridia</taxon>
        <taxon>Eubacteriales</taxon>
        <taxon>Oscillospiraceae</taxon>
        <taxon>Anaerotruncus</taxon>
    </lineage>
</organism>
<evidence type="ECO:0000313" key="4">
    <source>
        <dbReference type="Proteomes" id="UP000095765"/>
    </source>
</evidence>
<keyword evidence="1" id="KW-0479">Metal-binding</keyword>
<reference evidence="3 4" key="1">
    <citation type="submission" date="2015-09" db="EMBL/GenBank/DDBJ databases">
        <authorList>
            <consortium name="Pathogen Informatics"/>
        </authorList>
    </citation>
    <scope>NUCLEOTIDE SEQUENCE [LARGE SCALE GENOMIC DNA]</scope>
    <source>
        <strain evidence="3 4">2789STDY5834939</strain>
    </source>
</reference>
<dbReference type="InterPro" id="IPR011060">
    <property type="entry name" value="RibuloseP-bd_barrel"/>
</dbReference>
<evidence type="ECO:0000256" key="2">
    <source>
        <dbReference type="ARBA" id="ARBA00023235"/>
    </source>
</evidence>
<keyword evidence="2 3" id="KW-0413">Isomerase</keyword>
<evidence type="ECO:0000256" key="1">
    <source>
        <dbReference type="ARBA" id="ARBA00022723"/>
    </source>
</evidence>
<dbReference type="GO" id="GO:0004750">
    <property type="term" value="F:D-ribulose-phosphate 3-epimerase activity"/>
    <property type="evidence" value="ECO:0007669"/>
    <property type="project" value="UniProtKB-EC"/>
</dbReference>
<dbReference type="InterPro" id="IPR013785">
    <property type="entry name" value="Aldolase_TIM"/>
</dbReference>
<dbReference type="RefSeq" id="WP_055244394.1">
    <property type="nucleotide sequence ID" value="NZ_CABIWA010000007.1"/>
</dbReference>
<sequence>MLKILPSIASADQLALREEIARVEKCGRLHLDIEDGHFIDNITFGKKTVAAISREFHGVLDAHLMTTHPEAYLPWLHDIGMKAVCGHIEALMYPKQFLRQARAFGMRAGLALNMKVHPETLCAYLEDLDYALVMTSEPDAGEQTFFPCACKRVAQIRSLLRPETELWCDGGIQSEHLRKLHNAGMDTAVMGRAVFSADDPAAAIKLYERSVI</sequence>
<dbReference type="PROSITE" id="PS01085">
    <property type="entry name" value="RIBUL_P_3_EPIMER_1"/>
    <property type="match status" value="1"/>
</dbReference>
<dbReference type="Pfam" id="PF00834">
    <property type="entry name" value="Ribul_P_3_epim"/>
    <property type="match status" value="1"/>
</dbReference>
<accession>A0A174NJ45</accession>
<dbReference type="EMBL" id="CZBE01000005">
    <property type="protein sequence ID" value="CUP48644.1"/>
    <property type="molecule type" value="Genomic_DNA"/>
</dbReference>
<dbReference type="EC" id="5.1.3.1" evidence="3"/>
<dbReference type="PANTHER" id="PTHR11749">
    <property type="entry name" value="RIBULOSE-5-PHOSPHATE-3-EPIMERASE"/>
    <property type="match status" value="1"/>
</dbReference>
<gene>
    <name evidence="3" type="primary">rpe_3</name>
    <name evidence="3" type="ORF">ERS852551_00947</name>
</gene>
<proteinExistence type="predicted"/>
<protein>
    <submittedName>
        <fullName evidence="3">Ribulose-phosphate 3-epimerase</fullName>
        <ecNumber evidence="3">5.1.3.1</ecNumber>
    </submittedName>
</protein>
<dbReference type="InterPro" id="IPR000056">
    <property type="entry name" value="Ribul_P_3_epim-like"/>
</dbReference>
<dbReference type="Gene3D" id="3.20.20.70">
    <property type="entry name" value="Aldolase class I"/>
    <property type="match status" value="1"/>
</dbReference>
<dbReference type="Proteomes" id="UP000095765">
    <property type="component" value="Unassembled WGS sequence"/>
</dbReference>
<dbReference type="GO" id="GO:0005975">
    <property type="term" value="P:carbohydrate metabolic process"/>
    <property type="evidence" value="ECO:0007669"/>
    <property type="project" value="InterPro"/>
</dbReference>
<evidence type="ECO:0000313" key="3">
    <source>
        <dbReference type="EMBL" id="CUP48644.1"/>
    </source>
</evidence>
<dbReference type="SUPFAM" id="SSF51366">
    <property type="entry name" value="Ribulose-phoshate binding barrel"/>
    <property type="match status" value="1"/>
</dbReference>
<dbReference type="AlphaFoldDB" id="A0A174NJ45"/>
<dbReference type="GO" id="GO:0046872">
    <property type="term" value="F:metal ion binding"/>
    <property type="evidence" value="ECO:0007669"/>
    <property type="project" value="UniProtKB-KW"/>
</dbReference>
<dbReference type="CDD" id="cd00429">
    <property type="entry name" value="RPE"/>
    <property type="match status" value="1"/>
</dbReference>
<name>A0A174NJ45_9FIRM</name>